<dbReference type="RefSeq" id="XP_033675723.1">
    <property type="nucleotide sequence ID" value="XM_033834668.1"/>
</dbReference>
<dbReference type="GeneID" id="54587998"/>
<protein>
    <recommendedName>
        <fullName evidence="4">Thioredoxin-like fold domain-containing protein</fullName>
    </recommendedName>
</protein>
<feature type="compositionally biased region" description="Polar residues" evidence="1">
    <location>
        <begin position="1"/>
        <end position="11"/>
    </location>
</feature>
<dbReference type="OrthoDB" id="40334at2759"/>
<name>A0A6A6HS57_9PLEO</name>
<proteinExistence type="predicted"/>
<dbReference type="EMBL" id="ML987215">
    <property type="protein sequence ID" value="KAF2240719.1"/>
    <property type="molecule type" value="Genomic_DNA"/>
</dbReference>
<feature type="region of interest" description="Disordered" evidence="1">
    <location>
        <begin position="1"/>
        <end position="26"/>
    </location>
</feature>
<evidence type="ECO:0000313" key="2">
    <source>
        <dbReference type="EMBL" id="KAF2240719.1"/>
    </source>
</evidence>
<dbReference type="AlphaFoldDB" id="A0A6A6HS57"/>
<gene>
    <name evidence="2" type="ORF">BU26DRAFT_586724</name>
</gene>
<sequence>MFPSNVTTTDPPSVGQEAPSSSKLAIPAADGKPTVVTFLRYCGCPFAEKTFLGLRTVASQHPDVHFRSRITQRCALYRPLAGLPPRP</sequence>
<evidence type="ECO:0000313" key="3">
    <source>
        <dbReference type="Proteomes" id="UP000800094"/>
    </source>
</evidence>
<reference evidence="2" key="1">
    <citation type="journal article" date="2020" name="Stud. Mycol.">
        <title>101 Dothideomycetes genomes: a test case for predicting lifestyles and emergence of pathogens.</title>
        <authorList>
            <person name="Haridas S."/>
            <person name="Albert R."/>
            <person name="Binder M."/>
            <person name="Bloem J."/>
            <person name="Labutti K."/>
            <person name="Salamov A."/>
            <person name="Andreopoulos B."/>
            <person name="Baker S."/>
            <person name="Barry K."/>
            <person name="Bills G."/>
            <person name="Bluhm B."/>
            <person name="Cannon C."/>
            <person name="Castanera R."/>
            <person name="Culley D."/>
            <person name="Daum C."/>
            <person name="Ezra D."/>
            <person name="Gonzalez J."/>
            <person name="Henrissat B."/>
            <person name="Kuo A."/>
            <person name="Liang C."/>
            <person name="Lipzen A."/>
            <person name="Lutzoni F."/>
            <person name="Magnuson J."/>
            <person name="Mondo S."/>
            <person name="Nolan M."/>
            <person name="Ohm R."/>
            <person name="Pangilinan J."/>
            <person name="Park H.-J."/>
            <person name="Ramirez L."/>
            <person name="Alfaro M."/>
            <person name="Sun H."/>
            <person name="Tritt A."/>
            <person name="Yoshinaga Y."/>
            <person name="Zwiers L.-H."/>
            <person name="Turgeon B."/>
            <person name="Goodwin S."/>
            <person name="Spatafora J."/>
            <person name="Crous P."/>
            <person name="Grigoriev I."/>
        </authorList>
    </citation>
    <scope>NUCLEOTIDE SEQUENCE</scope>
    <source>
        <strain evidence="2">CBS 122368</strain>
    </source>
</reference>
<organism evidence="2 3">
    <name type="scientific">Trematosphaeria pertusa</name>
    <dbReference type="NCBI Taxonomy" id="390896"/>
    <lineage>
        <taxon>Eukaryota</taxon>
        <taxon>Fungi</taxon>
        <taxon>Dikarya</taxon>
        <taxon>Ascomycota</taxon>
        <taxon>Pezizomycotina</taxon>
        <taxon>Dothideomycetes</taxon>
        <taxon>Pleosporomycetidae</taxon>
        <taxon>Pleosporales</taxon>
        <taxon>Massarineae</taxon>
        <taxon>Trematosphaeriaceae</taxon>
        <taxon>Trematosphaeria</taxon>
    </lineage>
</organism>
<accession>A0A6A6HS57</accession>
<evidence type="ECO:0000256" key="1">
    <source>
        <dbReference type="SAM" id="MobiDB-lite"/>
    </source>
</evidence>
<dbReference type="PANTHER" id="PTHR42336:SF1">
    <property type="entry name" value="ALKYL HYDROPEROXIDE REDUCTASE SUBUNIT C_ THIOL SPECIFIC ANTIOXIDANT DOMAIN-CONTAINING PROTEIN"/>
    <property type="match status" value="1"/>
</dbReference>
<keyword evidence="3" id="KW-1185">Reference proteome</keyword>
<dbReference type="Proteomes" id="UP000800094">
    <property type="component" value="Unassembled WGS sequence"/>
</dbReference>
<dbReference type="PANTHER" id="PTHR42336">
    <property type="entry name" value="THIOREDOXIN DOMAIN-CONTAINING PROTEIN-RELATED"/>
    <property type="match status" value="1"/>
</dbReference>
<evidence type="ECO:0008006" key="4">
    <source>
        <dbReference type="Google" id="ProtNLM"/>
    </source>
</evidence>